<evidence type="ECO:0000313" key="4">
    <source>
        <dbReference type="Proteomes" id="UP000077763"/>
    </source>
</evidence>
<name>A0A177MLW5_METMH</name>
<proteinExistence type="inferred from homology"/>
<evidence type="ECO:0000256" key="1">
    <source>
        <dbReference type="ARBA" id="ARBA00022649"/>
    </source>
</evidence>
<accession>A0A177MLW5</accession>
<evidence type="ECO:0000256" key="2">
    <source>
        <dbReference type="PIRNR" id="PIRNR029218"/>
    </source>
</evidence>
<evidence type="ECO:0000313" key="3">
    <source>
        <dbReference type="EMBL" id="OAI06333.1"/>
    </source>
</evidence>
<keyword evidence="1" id="KW-1277">Toxin-antitoxin system</keyword>
<organism evidence="3 4">
    <name type="scientific">Methylomonas methanica</name>
    <dbReference type="NCBI Taxonomy" id="421"/>
    <lineage>
        <taxon>Bacteria</taxon>
        <taxon>Pseudomonadati</taxon>
        <taxon>Pseudomonadota</taxon>
        <taxon>Gammaproteobacteria</taxon>
        <taxon>Methylococcales</taxon>
        <taxon>Methylococcaceae</taxon>
        <taxon>Methylomonas</taxon>
    </lineage>
</organism>
<dbReference type="Pfam" id="PF05016">
    <property type="entry name" value="ParE_toxin"/>
    <property type="match status" value="1"/>
</dbReference>
<dbReference type="InterPro" id="IPR035093">
    <property type="entry name" value="RelE/ParE_toxin_dom_sf"/>
</dbReference>
<dbReference type="AlphaFoldDB" id="A0A177MLW5"/>
<reference evidence="3 4" key="1">
    <citation type="submission" date="2016-03" db="EMBL/GenBank/DDBJ databases">
        <authorList>
            <person name="Ploux O."/>
        </authorList>
    </citation>
    <scope>NUCLEOTIDE SEQUENCE [LARGE SCALE GENOMIC DNA]</scope>
    <source>
        <strain evidence="3 4">R-45371</strain>
    </source>
</reference>
<dbReference type="PIRSF" id="PIRSF029218">
    <property type="entry name" value="ParE"/>
    <property type="match status" value="1"/>
</dbReference>
<gene>
    <name evidence="3" type="ORF">A1353_08895</name>
</gene>
<comment type="caution">
    <text evidence="3">The sequence shown here is derived from an EMBL/GenBank/DDBJ whole genome shotgun (WGS) entry which is preliminary data.</text>
</comment>
<dbReference type="RefSeq" id="WP_064035985.1">
    <property type="nucleotide sequence ID" value="NZ_LUUH01000036.1"/>
</dbReference>
<dbReference type="InterPro" id="IPR028344">
    <property type="entry name" value="ParE1/4"/>
</dbReference>
<dbReference type="EMBL" id="LUUH01000036">
    <property type="protein sequence ID" value="OAI06333.1"/>
    <property type="molecule type" value="Genomic_DNA"/>
</dbReference>
<protein>
    <recommendedName>
        <fullName evidence="2">Toxin</fullName>
    </recommendedName>
</protein>
<sequence length="100" mass="11694">MSQDESSLILSPQAENDFAEILQYTLETWGEKQLYVYRAVIDKALLTIQQNPQIGHRIIEFSQEHRLFPAGRHIIIYRIAVNAILVSRILHDRMDYGRNL</sequence>
<dbReference type="InterPro" id="IPR007712">
    <property type="entry name" value="RelE/ParE_toxin"/>
</dbReference>
<dbReference type="Proteomes" id="UP000077763">
    <property type="component" value="Unassembled WGS sequence"/>
</dbReference>
<comment type="similarity">
    <text evidence="2">Belongs to the RelE toxin family.</text>
</comment>
<dbReference type="Gene3D" id="3.30.2310.20">
    <property type="entry name" value="RelE-like"/>
    <property type="match status" value="1"/>
</dbReference>